<dbReference type="STRING" id="1685.RY69_2107"/>
<dbReference type="SUPFAM" id="SSF53067">
    <property type="entry name" value="Actin-like ATPase domain"/>
    <property type="match status" value="1"/>
</dbReference>
<dbReference type="InterPro" id="IPR043129">
    <property type="entry name" value="ATPase_NBD"/>
</dbReference>
<feature type="compositionally biased region" description="Basic and acidic residues" evidence="2">
    <location>
        <begin position="78"/>
        <end position="92"/>
    </location>
</feature>
<evidence type="ECO:0000256" key="2">
    <source>
        <dbReference type="SAM" id="MobiDB-lite"/>
    </source>
</evidence>
<dbReference type="Pfam" id="PF00480">
    <property type="entry name" value="ROK"/>
    <property type="match status" value="1"/>
</dbReference>
<dbReference type="HOGENOM" id="CLU_036604_13_4_11"/>
<comment type="similarity">
    <text evidence="1">Belongs to the ROK (NagC/XylR) family.</text>
</comment>
<evidence type="ECO:0000313" key="4">
    <source>
        <dbReference type="Proteomes" id="UP000003191"/>
    </source>
</evidence>
<dbReference type="Gene3D" id="3.30.420.40">
    <property type="match status" value="2"/>
</dbReference>
<reference evidence="3 4" key="1">
    <citation type="submission" date="2010-02" db="EMBL/GenBank/DDBJ databases">
        <authorList>
            <person name="Weinstock G."/>
            <person name="Sodergren E."/>
            <person name="Clifton S."/>
            <person name="Fulton L."/>
            <person name="Fulton B."/>
            <person name="Courtney L."/>
            <person name="Fronick C."/>
            <person name="Harrison M."/>
            <person name="Strong C."/>
            <person name="Farmer C."/>
            <person name="Delahaunty K."/>
            <person name="Markovic C."/>
            <person name="Hall O."/>
            <person name="Minx P."/>
            <person name="Tomlinson C."/>
            <person name="Mitreva M."/>
            <person name="Nelson J."/>
            <person name="Hou S."/>
            <person name="Wollam A."/>
            <person name="Pepin K.H."/>
            <person name="Johnson M."/>
            <person name="Bhonagiri V."/>
            <person name="Zhang X."/>
            <person name="Suruliraj S."/>
            <person name="Warren W."/>
            <person name="Chinwalla A."/>
            <person name="Mardis E.R."/>
            <person name="Wilson R.K."/>
        </authorList>
    </citation>
    <scope>NUCLEOTIDE SEQUENCE [LARGE SCALE GENOMIC DNA]</scope>
    <source>
        <strain evidence="3 4">DSM 20213</strain>
    </source>
</reference>
<dbReference type="PANTHER" id="PTHR18964:SF149">
    <property type="entry name" value="BIFUNCTIONAL UDP-N-ACETYLGLUCOSAMINE 2-EPIMERASE_N-ACETYLMANNOSAMINE KINASE"/>
    <property type="match status" value="1"/>
</dbReference>
<organism evidence="3 4">
    <name type="scientific">Bifidobacterium breve DSM 20213 = JCM 1192</name>
    <dbReference type="NCBI Taxonomy" id="518634"/>
    <lineage>
        <taxon>Bacteria</taxon>
        <taxon>Bacillati</taxon>
        <taxon>Actinomycetota</taxon>
        <taxon>Actinomycetes</taxon>
        <taxon>Bifidobacteriales</taxon>
        <taxon>Bifidobacteriaceae</taxon>
        <taxon>Bifidobacterium</taxon>
    </lineage>
</organism>
<dbReference type="PANTHER" id="PTHR18964">
    <property type="entry name" value="ROK (REPRESSOR, ORF, KINASE) FAMILY"/>
    <property type="match status" value="1"/>
</dbReference>
<feature type="region of interest" description="Disordered" evidence="2">
    <location>
        <begin position="75"/>
        <end position="94"/>
    </location>
</feature>
<comment type="caution">
    <text evidence="3">The sequence shown here is derived from an EMBL/GenBank/DDBJ whole genome shotgun (WGS) entry which is preliminary data.</text>
</comment>
<name>D4BL79_BIFBR</name>
<evidence type="ECO:0000256" key="1">
    <source>
        <dbReference type="ARBA" id="ARBA00006479"/>
    </source>
</evidence>
<dbReference type="EMBL" id="ACCG02000002">
    <property type="protein sequence ID" value="EFE90067.1"/>
    <property type="molecule type" value="Genomic_DNA"/>
</dbReference>
<dbReference type="InterPro" id="IPR036388">
    <property type="entry name" value="WH-like_DNA-bd_sf"/>
</dbReference>
<accession>D4BL79</accession>
<dbReference type="Gene3D" id="1.10.10.10">
    <property type="entry name" value="Winged helix-like DNA-binding domain superfamily/Winged helix DNA-binding domain"/>
    <property type="match status" value="1"/>
</dbReference>
<sequence>MQRGLSMSDANAIPQWFSGSEHTHRVAAAIAQYGPIARTTLAQMLGLSQGALSRITSDLIYAGVIEELPAVAGTTGKLPERFTPKESSDRRGRPQTALVLCSNARTFVGVKVHGTSIVSAAVNAHGEVVSGRHEIPIGADQSAEYVTSSIATLVRECSDDVAATGLPAPTAVGVAVGGHVIDDSIVTFAPFLHWEGTTDLGAMVYEATGLPCGVFNDIDSLLVDASWFGPGVGVDTFAVVTIGVGVGYSLAVHGEPVSYPDKSFGLVGHVLIDPEGPRCTSGHIGCSQCLTDDSIAEQYSAIIGRAATFDDFAHDARAHVPQASQLVHRTCFRLGSLVATVANIAMPGHVMIAGESAFLAKLGTDSLRDGIRFYRHSQTQPVKFTIMDHDWQLWAKAAASRVIVKHIG</sequence>
<dbReference type="SUPFAM" id="SSF46785">
    <property type="entry name" value="Winged helix' DNA-binding domain"/>
    <property type="match status" value="1"/>
</dbReference>
<dbReference type="InterPro" id="IPR000600">
    <property type="entry name" value="ROK"/>
</dbReference>
<dbReference type="Proteomes" id="UP000003191">
    <property type="component" value="Unassembled WGS sequence"/>
</dbReference>
<protein>
    <submittedName>
        <fullName evidence="3">ROK family protein</fullName>
    </submittedName>
</protein>
<evidence type="ECO:0000313" key="3">
    <source>
        <dbReference type="EMBL" id="EFE90067.1"/>
    </source>
</evidence>
<dbReference type="PATRIC" id="fig|518634.7.peg.7"/>
<dbReference type="AlphaFoldDB" id="D4BL79"/>
<proteinExistence type="inferred from homology"/>
<keyword evidence="4" id="KW-1185">Reference proteome</keyword>
<dbReference type="InterPro" id="IPR036390">
    <property type="entry name" value="WH_DNA-bd_sf"/>
</dbReference>
<gene>
    <name evidence="3" type="ORF">BIFBRE_02811</name>
</gene>